<dbReference type="PROSITE" id="PS50059">
    <property type="entry name" value="FKBP_PPIASE"/>
    <property type="match status" value="1"/>
</dbReference>
<evidence type="ECO:0000256" key="3">
    <source>
        <dbReference type="ARBA" id="ARBA00023110"/>
    </source>
</evidence>
<evidence type="ECO:0000256" key="5">
    <source>
        <dbReference type="PROSITE-ProRule" id="PRU00277"/>
    </source>
</evidence>
<comment type="catalytic activity">
    <reaction evidence="1 5 6">
        <text>[protein]-peptidylproline (omega=180) = [protein]-peptidylproline (omega=0)</text>
        <dbReference type="Rhea" id="RHEA:16237"/>
        <dbReference type="Rhea" id="RHEA-COMP:10747"/>
        <dbReference type="Rhea" id="RHEA-COMP:10748"/>
        <dbReference type="ChEBI" id="CHEBI:83833"/>
        <dbReference type="ChEBI" id="CHEBI:83834"/>
        <dbReference type="EC" id="5.2.1.8"/>
    </reaction>
</comment>
<dbReference type="InterPro" id="IPR001179">
    <property type="entry name" value="PPIase_FKBP_dom"/>
</dbReference>
<organism evidence="8 9">
    <name type="scientific">Roseiconus lacunae</name>
    <dbReference type="NCBI Taxonomy" id="2605694"/>
    <lineage>
        <taxon>Bacteria</taxon>
        <taxon>Pseudomonadati</taxon>
        <taxon>Planctomycetota</taxon>
        <taxon>Planctomycetia</taxon>
        <taxon>Pirellulales</taxon>
        <taxon>Pirellulaceae</taxon>
        <taxon>Roseiconus</taxon>
    </lineage>
</organism>
<comment type="caution">
    <text evidence="8">The sequence shown here is derived from an EMBL/GenBank/DDBJ whole genome shotgun (WGS) entry which is preliminary data.</text>
</comment>
<accession>A0ABT7PC29</accession>
<dbReference type="InterPro" id="IPR036944">
    <property type="entry name" value="PPIase_FKBP_N_sf"/>
</dbReference>
<evidence type="ECO:0000259" key="7">
    <source>
        <dbReference type="PROSITE" id="PS50059"/>
    </source>
</evidence>
<dbReference type="InterPro" id="IPR046357">
    <property type="entry name" value="PPIase_dom_sf"/>
</dbReference>
<dbReference type="Proteomes" id="UP001239462">
    <property type="component" value="Unassembled WGS sequence"/>
</dbReference>
<evidence type="ECO:0000256" key="4">
    <source>
        <dbReference type="ARBA" id="ARBA00023235"/>
    </source>
</evidence>
<dbReference type="GO" id="GO:0003755">
    <property type="term" value="F:peptidyl-prolyl cis-trans isomerase activity"/>
    <property type="evidence" value="ECO:0007669"/>
    <property type="project" value="UniProtKB-EC"/>
</dbReference>
<dbReference type="EMBL" id="JASZZN010000001">
    <property type="protein sequence ID" value="MDM4014050.1"/>
    <property type="molecule type" value="Genomic_DNA"/>
</dbReference>
<sequence>MTKAQDNEQPADATVGDAPADKVGYFLGLSMGQQMVQQGLRAEDFTAESFTVGVSDALASRDMKLTREELVAVQTTLQKLLNTRHQEMAAEIKKQALENKAKGVAWLKENAQKEGVKQLEGGLQYKVIKEGDGGTPTQSDTVRVHYTGKLINGEVFDSSVQRGEPAEFTVGGVIKGWTMALQKMKVGSKWMLYIPSDLAYGERGSAGAIGPNEVLVFEVELLDIL</sequence>
<evidence type="ECO:0000256" key="2">
    <source>
        <dbReference type="ARBA" id="ARBA00006577"/>
    </source>
</evidence>
<evidence type="ECO:0000256" key="6">
    <source>
        <dbReference type="RuleBase" id="RU003915"/>
    </source>
</evidence>
<dbReference type="EC" id="5.2.1.8" evidence="6"/>
<keyword evidence="3 5" id="KW-0697">Rotamase</keyword>
<dbReference type="Gene3D" id="1.10.287.460">
    <property type="entry name" value="Peptidyl-prolyl cis-trans isomerase, FKBP-type, N-terminal domain"/>
    <property type="match status" value="1"/>
</dbReference>
<gene>
    <name evidence="8" type="ORF">QTN89_01325</name>
</gene>
<evidence type="ECO:0000313" key="8">
    <source>
        <dbReference type="EMBL" id="MDM4014050.1"/>
    </source>
</evidence>
<dbReference type="NCBIfam" id="NF008602">
    <property type="entry name" value="PRK11570.1"/>
    <property type="match status" value="1"/>
</dbReference>
<dbReference type="SUPFAM" id="SSF54534">
    <property type="entry name" value="FKBP-like"/>
    <property type="match status" value="1"/>
</dbReference>
<keyword evidence="4 5" id="KW-0413">Isomerase</keyword>
<keyword evidence="9" id="KW-1185">Reference proteome</keyword>
<proteinExistence type="inferred from homology"/>
<dbReference type="PANTHER" id="PTHR43811:SF19">
    <property type="entry name" value="39 KDA FK506-BINDING NUCLEAR PROTEIN"/>
    <property type="match status" value="1"/>
</dbReference>
<name>A0ABT7PC29_9BACT</name>
<dbReference type="Gene3D" id="3.10.50.40">
    <property type="match status" value="1"/>
</dbReference>
<evidence type="ECO:0000313" key="9">
    <source>
        <dbReference type="Proteomes" id="UP001239462"/>
    </source>
</evidence>
<dbReference type="Pfam" id="PF01346">
    <property type="entry name" value="FKBP_N"/>
    <property type="match status" value="1"/>
</dbReference>
<protein>
    <recommendedName>
        <fullName evidence="6">Peptidyl-prolyl cis-trans isomerase</fullName>
        <ecNumber evidence="6">5.2.1.8</ecNumber>
    </recommendedName>
</protein>
<dbReference type="PANTHER" id="PTHR43811">
    <property type="entry name" value="FKBP-TYPE PEPTIDYL-PROLYL CIS-TRANS ISOMERASE FKPA"/>
    <property type="match status" value="1"/>
</dbReference>
<dbReference type="InterPro" id="IPR000774">
    <property type="entry name" value="PPIase_FKBP_N"/>
</dbReference>
<feature type="domain" description="PPIase FKBP-type" evidence="7">
    <location>
        <begin position="139"/>
        <end position="225"/>
    </location>
</feature>
<evidence type="ECO:0000256" key="1">
    <source>
        <dbReference type="ARBA" id="ARBA00000971"/>
    </source>
</evidence>
<dbReference type="Pfam" id="PF00254">
    <property type="entry name" value="FKBP_C"/>
    <property type="match status" value="1"/>
</dbReference>
<reference evidence="8 9" key="1">
    <citation type="submission" date="2023-06" db="EMBL/GenBank/DDBJ databases">
        <title>Roseiconus lacunae JC819 isolated from Gulf of Mannar region, Tamil Nadu.</title>
        <authorList>
            <person name="Pk S."/>
            <person name="Ch S."/>
            <person name="Ch V.R."/>
        </authorList>
    </citation>
    <scope>NUCLEOTIDE SEQUENCE [LARGE SCALE GENOMIC DNA]</scope>
    <source>
        <strain evidence="8 9">JC819</strain>
    </source>
</reference>
<comment type="similarity">
    <text evidence="2 6">Belongs to the FKBP-type PPIase family.</text>
</comment>